<keyword evidence="7" id="KW-0378">Hydrolase</keyword>
<accession>A0A8G2FLP3</accession>
<feature type="region of interest" description="Disordered" evidence="10">
    <location>
        <begin position="157"/>
        <end position="181"/>
    </location>
</feature>
<dbReference type="GO" id="GO:0005576">
    <property type="term" value="C:extracellular region"/>
    <property type="evidence" value="ECO:0007669"/>
    <property type="project" value="UniProtKB-SubCell"/>
</dbReference>
<dbReference type="OrthoDB" id="8828485at2"/>
<evidence type="ECO:0000313" key="13">
    <source>
        <dbReference type="Proteomes" id="UP000186308"/>
    </source>
</evidence>
<dbReference type="Pfam" id="PF00614">
    <property type="entry name" value="PLDc"/>
    <property type="match status" value="1"/>
</dbReference>
<comment type="function">
    <text evidence="2">Could be a virulence factor.</text>
</comment>
<dbReference type="Pfam" id="PF13091">
    <property type="entry name" value="PLDc_2"/>
    <property type="match status" value="1"/>
</dbReference>
<evidence type="ECO:0000313" key="12">
    <source>
        <dbReference type="EMBL" id="SIR39961.1"/>
    </source>
</evidence>
<dbReference type="PANTHER" id="PTHR18896:SF76">
    <property type="entry name" value="PHOSPHOLIPASE"/>
    <property type="match status" value="1"/>
</dbReference>
<dbReference type="GO" id="GO:0005886">
    <property type="term" value="C:plasma membrane"/>
    <property type="evidence" value="ECO:0007669"/>
    <property type="project" value="TreeGrafter"/>
</dbReference>
<evidence type="ECO:0000256" key="9">
    <source>
        <dbReference type="ARBA" id="ARBA00029594"/>
    </source>
</evidence>
<dbReference type="SMART" id="SM00155">
    <property type="entry name" value="PLDc"/>
    <property type="match status" value="2"/>
</dbReference>
<dbReference type="CDD" id="cd09140">
    <property type="entry name" value="PLDc_vPLD1_2_like_bac_1"/>
    <property type="match status" value="1"/>
</dbReference>
<keyword evidence="13" id="KW-1185">Reference proteome</keyword>
<keyword evidence="6" id="KW-0677">Repeat</keyword>
<dbReference type="GO" id="GO:0004630">
    <property type="term" value="F:phospholipase D activity"/>
    <property type="evidence" value="ECO:0007669"/>
    <property type="project" value="TreeGrafter"/>
</dbReference>
<dbReference type="SUPFAM" id="SSF56024">
    <property type="entry name" value="Phospholipase D/nuclease"/>
    <property type="match status" value="2"/>
</dbReference>
<dbReference type="InterPro" id="IPR001736">
    <property type="entry name" value="PLipase_D/transphosphatidylase"/>
</dbReference>
<dbReference type="EMBL" id="FTNE01000029">
    <property type="protein sequence ID" value="SIR39961.1"/>
    <property type="molecule type" value="Genomic_DNA"/>
</dbReference>
<organism evidence="12 13">
    <name type="scientific">Acidiphilium rubrum</name>
    <dbReference type="NCBI Taxonomy" id="526"/>
    <lineage>
        <taxon>Bacteria</taxon>
        <taxon>Pseudomonadati</taxon>
        <taxon>Pseudomonadota</taxon>
        <taxon>Alphaproteobacteria</taxon>
        <taxon>Acetobacterales</taxon>
        <taxon>Acidocellaceae</taxon>
        <taxon>Acidiphilium</taxon>
    </lineage>
</organism>
<dbReference type="Proteomes" id="UP000186308">
    <property type="component" value="Unassembled WGS sequence"/>
</dbReference>
<dbReference type="InterPro" id="IPR015679">
    <property type="entry name" value="PLipase_D_fam"/>
</dbReference>
<evidence type="ECO:0000256" key="8">
    <source>
        <dbReference type="ARBA" id="ARBA00023098"/>
    </source>
</evidence>
<evidence type="ECO:0000256" key="6">
    <source>
        <dbReference type="ARBA" id="ARBA00022737"/>
    </source>
</evidence>
<evidence type="ECO:0000256" key="2">
    <source>
        <dbReference type="ARBA" id="ARBA00003145"/>
    </source>
</evidence>
<dbReference type="PANTHER" id="PTHR18896">
    <property type="entry name" value="PHOSPHOLIPASE D"/>
    <property type="match status" value="1"/>
</dbReference>
<evidence type="ECO:0000256" key="5">
    <source>
        <dbReference type="ARBA" id="ARBA00022525"/>
    </source>
</evidence>
<dbReference type="InterPro" id="IPR025202">
    <property type="entry name" value="PLD-like_dom"/>
</dbReference>
<proteinExistence type="predicted"/>
<feature type="domain" description="PLD phosphodiesterase" evidence="11">
    <location>
        <begin position="129"/>
        <end position="156"/>
    </location>
</feature>
<evidence type="ECO:0000256" key="4">
    <source>
        <dbReference type="ARBA" id="ARBA00018392"/>
    </source>
</evidence>
<dbReference type="GO" id="GO:0009395">
    <property type="term" value="P:phospholipid catabolic process"/>
    <property type="evidence" value="ECO:0007669"/>
    <property type="project" value="TreeGrafter"/>
</dbReference>
<keyword evidence="5" id="KW-0964">Secreted</keyword>
<evidence type="ECO:0000259" key="11">
    <source>
        <dbReference type="PROSITE" id="PS50035"/>
    </source>
</evidence>
<protein>
    <recommendedName>
        <fullName evidence="4">Phospholipase D</fullName>
    </recommendedName>
    <alternativeName>
        <fullName evidence="9">Choline phosphatase</fullName>
    </alternativeName>
</protein>
<comment type="subcellular location">
    <subcellularLocation>
        <location evidence="3">Secreted</location>
    </subcellularLocation>
</comment>
<comment type="catalytic activity">
    <reaction evidence="1">
        <text>a 1,2-diacyl-sn-glycero-3-phosphocholine + H2O = a 1,2-diacyl-sn-glycero-3-phosphate + choline + H(+)</text>
        <dbReference type="Rhea" id="RHEA:14445"/>
        <dbReference type="ChEBI" id="CHEBI:15354"/>
        <dbReference type="ChEBI" id="CHEBI:15377"/>
        <dbReference type="ChEBI" id="CHEBI:15378"/>
        <dbReference type="ChEBI" id="CHEBI:57643"/>
        <dbReference type="ChEBI" id="CHEBI:58608"/>
        <dbReference type="EC" id="3.1.4.4"/>
    </reaction>
</comment>
<dbReference type="CDD" id="cd09143">
    <property type="entry name" value="PLDc_vPLD1_2_like_bac_2"/>
    <property type="match status" value="1"/>
</dbReference>
<sequence length="501" mass="55700">MSAPILRPGETVWRLDHADRMAVIIDGAAYFRALKEAILSARHSVMMIGWDFHTGIQLERDGEATQGVPNRLGDFLTHVVKRNPSLHVHVLRWDLAFMKMPMRGTTPLILLNWLTSRRIHFRLDGNHPAGGCHHQKIVVIDDRLAFCGGIDTTVGRWDTGEHIDDDPRRDEPDGKRYGPWHDVTTAVDGDAARALGDLARMRWLAATGKRLAPPPARAEIPWPRSLEPRFRDVMVGIARTWPKTAEMPETREIEALYVAAIAAARYTIYLESQYFAAPRIAAAIAARLAEPDSPEIIIINPKRADGWLEEEAMGSARALLLRDLNRLDHGGRLRFATPVSAGDADIYVHAKVLIIDDTLLRVGSSNINNRSMGIDTECDLAIEVPHEGPDRADLRAAILDVRDTLLSEHLGTTVERVREAIAAHGSLVRAYDALLPAAGRRLAPFEPPPINDLEAKLAKSGVLDPHSVEAMAPNFLRALRLINKPRPKHLLNRLTHRTKTA</sequence>
<evidence type="ECO:0000256" key="1">
    <source>
        <dbReference type="ARBA" id="ARBA00000798"/>
    </source>
</evidence>
<dbReference type="PROSITE" id="PS50035">
    <property type="entry name" value="PLD"/>
    <property type="match status" value="2"/>
</dbReference>
<keyword evidence="8" id="KW-0443">Lipid metabolism</keyword>
<dbReference type="RefSeq" id="WP_076454712.1">
    <property type="nucleotide sequence ID" value="NZ_FTNE01000029.1"/>
</dbReference>
<feature type="domain" description="PLD phosphodiesterase" evidence="11">
    <location>
        <begin position="344"/>
        <end position="371"/>
    </location>
</feature>
<reference evidence="12 13" key="1">
    <citation type="submission" date="2017-01" db="EMBL/GenBank/DDBJ databases">
        <authorList>
            <person name="Varghese N."/>
            <person name="Submissions S."/>
        </authorList>
    </citation>
    <scope>NUCLEOTIDE SEQUENCE [LARGE SCALE GENOMIC DNA]</scope>
    <source>
        <strain evidence="12 13">ATCC 35905</strain>
    </source>
</reference>
<dbReference type="Gene3D" id="3.30.870.10">
    <property type="entry name" value="Endonuclease Chain A"/>
    <property type="match status" value="2"/>
</dbReference>
<name>A0A8G2FLP3_ACIRU</name>
<dbReference type="AlphaFoldDB" id="A0A8G2FLP3"/>
<evidence type="ECO:0000256" key="7">
    <source>
        <dbReference type="ARBA" id="ARBA00022801"/>
    </source>
</evidence>
<feature type="compositionally biased region" description="Basic and acidic residues" evidence="10">
    <location>
        <begin position="158"/>
        <end position="176"/>
    </location>
</feature>
<evidence type="ECO:0000256" key="10">
    <source>
        <dbReference type="SAM" id="MobiDB-lite"/>
    </source>
</evidence>
<gene>
    <name evidence="12" type="ORF">SAMN05421828_1294</name>
</gene>
<evidence type="ECO:0000256" key="3">
    <source>
        <dbReference type="ARBA" id="ARBA00004613"/>
    </source>
</evidence>
<comment type="caution">
    <text evidence="12">The sequence shown here is derived from an EMBL/GenBank/DDBJ whole genome shotgun (WGS) entry which is preliminary data.</text>
</comment>